<name>A0A2P5HU39_DIAHE</name>
<reference evidence="3" key="1">
    <citation type="submission" date="2017-09" db="EMBL/GenBank/DDBJ databases">
        <title>Polyketide synthases of a Diaporthe helianthi virulent isolate.</title>
        <authorList>
            <person name="Baroncelli R."/>
        </authorList>
    </citation>
    <scope>NUCLEOTIDE SEQUENCE [LARGE SCALE GENOMIC DNA]</scope>
    <source>
        <strain evidence="3">7/96</strain>
    </source>
</reference>
<evidence type="ECO:0000256" key="2">
    <source>
        <dbReference type="SAM" id="Phobius"/>
    </source>
</evidence>
<protein>
    <submittedName>
        <fullName evidence="3">Uncharacterized protein</fullName>
    </submittedName>
</protein>
<keyword evidence="2" id="KW-1133">Transmembrane helix</keyword>
<dbReference type="Proteomes" id="UP000094444">
    <property type="component" value="Unassembled WGS sequence"/>
</dbReference>
<keyword evidence="2" id="KW-0472">Membrane</keyword>
<keyword evidence="4" id="KW-1185">Reference proteome</keyword>
<feature type="transmembrane region" description="Helical" evidence="2">
    <location>
        <begin position="45"/>
        <end position="66"/>
    </location>
</feature>
<dbReference type="AlphaFoldDB" id="A0A2P5HU39"/>
<sequence length="86" mass="8777">MPPGITPAVHAPVSTSSSYGLAGRDSASDSDQPAGAPIKLPPASLLGIGAASAILLVLLIVVPFLGRSWHRRRKERRSATLPAAGV</sequence>
<proteinExistence type="predicted"/>
<accession>A0A2P5HU39</accession>
<comment type="caution">
    <text evidence="3">The sequence shown here is derived from an EMBL/GenBank/DDBJ whole genome shotgun (WGS) entry which is preliminary data.</text>
</comment>
<keyword evidence="2" id="KW-0812">Transmembrane</keyword>
<evidence type="ECO:0000256" key="1">
    <source>
        <dbReference type="SAM" id="MobiDB-lite"/>
    </source>
</evidence>
<evidence type="ECO:0000313" key="4">
    <source>
        <dbReference type="Proteomes" id="UP000094444"/>
    </source>
</evidence>
<dbReference type="InParanoid" id="A0A2P5HU39"/>
<evidence type="ECO:0000313" key="3">
    <source>
        <dbReference type="EMBL" id="POS73768.1"/>
    </source>
</evidence>
<gene>
    <name evidence="3" type="ORF">DHEL01_v207841</name>
</gene>
<feature type="region of interest" description="Disordered" evidence="1">
    <location>
        <begin position="1"/>
        <end position="36"/>
    </location>
</feature>
<dbReference type="EMBL" id="MAVT02000737">
    <property type="protein sequence ID" value="POS73768.1"/>
    <property type="molecule type" value="Genomic_DNA"/>
</dbReference>
<organism evidence="3 4">
    <name type="scientific">Diaporthe helianthi</name>
    <dbReference type="NCBI Taxonomy" id="158607"/>
    <lineage>
        <taxon>Eukaryota</taxon>
        <taxon>Fungi</taxon>
        <taxon>Dikarya</taxon>
        <taxon>Ascomycota</taxon>
        <taxon>Pezizomycotina</taxon>
        <taxon>Sordariomycetes</taxon>
        <taxon>Sordariomycetidae</taxon>
        <taxon>Diaporthales</taxon>
        <taxon>Diaporthaceae</taxon>
        <taxon>Diaporthe</taxon>
    </lineage>
</organism>